<comment type="caution">
    <text evidence="1">The sequence shown here is derived from an EMBL/GenBank/DDBJ whole genome shotgun (WGS) entry which is preliminary data.</text>
</comment>
<dbReference type="RefSeq" id="WP_273306864.1">
    <property type="nucleotide sequence ID" value="NZ_DYUD01000027.1"/>
</dbReference>
<dbReference type="AlphaFoldDB" id="A0A921MSV8"/>
<evidence type="ECO:0000313" key="1">
    <source>
        <dbReference type="EMBL" id="HJG89802.1"/>
    </source>
</evidence>
<reference evidence="1" key="2">
    <citation type="submission" date="2021-09" db="EMBL/GenBank/DDBJ databases">
        <authorList>
            <person name="Gilroy R."/>
        </authorList>
    </citation>
    <scope>NUCLEOTIDE SEQUENCE</scope>
    <source>
        <strain evidence="1">CHK121-7720</strain>
    </source>
</reference>
<name>A0A921MSV8_9BACT</name>
<organism evidence="1 2">
    <name type="scientific">Barnesiella viscericola</name>
    <dbReference type="NCBI Taxonomy" id="397865"/>
    <lineage>
        <taxon>Bacteria</taxon>
        <taxon>Pseudomonadati</taxon>
        <taxon>Bacteroidota</taxon>
        <taxon>Bacteroidia</taxon>
        <taxon>Bacteroidales</taxon>
        <taxon>Barnesiellaceae</taxon>
        <taxon>Barnesiella</taxon>
    </lineage>
</organism>
<protein>
    <submittedName>
        <fullName evidence="1">Uncharacterized protein</fullName>
    </submittedName>
</protein>
<sequence>MSKTEHTVVTTDYTLPQEVSASASFRMFWDTWTADLKQSGKTLDQYVPSERLIQRFVLRPQNGEYLVTGFLHTNDGFNVDALTQLGGYGVKYNDSMYSFAIPLRSLPQFVTLPGITYIEAASPVRNR</sequence>
<proteinExistence type="predicted"/>
<evidence type="ECO:0000313" key="2">
    <source>
        <dbReference type="Proteomes" id="UP000757103"/>
    </source>
</evidence>
<accession>A0A921MSV8</accession>
<dbReference type="EMBL" id="DYUD01000027">
    <property type="protein sequence ID" value="HJG89802.1"/>
    <property type="molecule type" value="Genomic_DNA"/>
</dbReference>
<dbReference type="Proteomes" id="UP000757103">
    <property type="component" value="Unassembled WGS sequence"/>
</dbReference>
<reference evidence="1" key="1">
    <citation type="journal article" date="2021" name="PeerJ">
        <title>Extensive microbial diversity within the chicken gut microbiome revealed by metagenomics and culture.</title>
        <authorList>
            <person name="Gilroy R."/>
            <person name="Ravi A."/>
            <person name="Getino M."/>
            <person name="Pursley I."/>
            <person name="Horton D.L."/>
            <person name="Alikhan N.F."/>
            <person name="Baker D."/>
            <person name="Gharbi K."/>
            <person name="Hall N."/>
            <person name="Watson M."/>
            <person name="Adriaenssens E.M."/>
            <person name="Foster-Nyarko E."/>
            <person name="Jarju S."/>
            <person name="Secka A."/>
            <person name="Antonio M."/>
            <person name="Oren A."/>
            <person name="Chaudhuri R.R."/>
            <person name="La Ragione R."/>
            <person name="Hildebrand F."/>
            <person name="Pallen M.J."/>
        </authorList>
    </citation>
    <scope>NUCLEOTIDE SEQUENCE</scope>
    <source>
        <strain evidence="1">CHK121-7720</strain>
    </source>
</reference>
<gene>
    <name evidence="1" type="ORF">K8U91_10095</name>
</gene>